<keyword evidence="1" id="KW-0820">tRNA-binding</keyword>
<dbReference type="GO" id="GO:0000049">
    <property type="term" value="F:tRNA binding"/>
    <property type="evidence" value="ECO:0007669"/>
    <property type="project" value="UniProtKB-KW"/>
</dbReference>
<comment type="caution">
    <text evidence="5">The sequence shown here is derived from an EMBL/GenBank/DDBJ whole genome shotgun (WGS) entry which is preliminary data.</text>
</comment>
<dbReference type="EMBL" id="JBBNAE010000005">
    <property type="protein sequence ID" value="KAK9123482.1"/>
    <property type="molecule type" value="Genomic_DNA"/>
</dbReference>
<name>A0AAP0IZ78_9MAGN</name>
<dbReference type="Proteomes" id="UP001417504">
    <property type="component" value="Unassembled WGS sequence"/>
</dbReference>
<dbReference type="PANTHER" id="PTHR42907:SF1">
    <property type="entry name" value="FMN-LINKED OXIDOREDUCTASES SUPERFAMILY PROTEIN"/>
    <property type="match status" value="1"/>
</dbReference>
<evidence type="ECO:0000313" key="6">
    <source>
        <dbReference type="Proteomes" id="UP001417504"/>
    </source>
</evidence>
<dbReference type="Gene3D" id="3.20.20.70">
    <property type="entry name" value="Aldolase class I"/>
    <property type="match status" value="1"/>
</dbReference>
<dbReference type="SUPFAM" id="SSF51395">
    <property type="entry name" value="FMN-linked oxidoreductases"/>
    <property type="match status" value="1"/>
</dbReference>
<dbReference type="Pfam" id="PF01207">
    <property type="entry name" value="Dus"/>
    <property type="match status" value="1"/>
</dbReference>
<evidence type="ECO:0000256" key="1">
    <source>
        <dbReference type="ARBA" id="ARBA00022555"/>
    </source>
</evidence>
<reference evidence="5 6" key="1">
    <citation type="submission" date="2024-01" db="EMBL/GenBank/DDBJ databases">
        <title>Genome assemblies of Stephania.</title>
        <authorList>
            <person name="Yang L."/>
        </authorList>
    </citation>
    <scope>NUCLEOTIDE SEQUENCE [LARGE SCALE GENOMIC DNA]</scope>
    <source>
        <strain evidence="5">QJT</strain>
        <tissue evidence="5">Leaf</tissue>
    </source>
</reference>
<accession>A0AAP0IZ78</accession>
<keyword evidence="3" id="KW-0694">RNA-binding</keyword>
<protein>
    <recommendedName>
        <fullName evidence="4">DUS-like FMN-binding domain-containing protein</fullName>
    </recommendedName>
</protein>
<dbReference type="InterPro" id="IPR004653">
    <property type="entry name" value="DusA"/>
</dbReference>
<proteinExistence type="predicted"/>
<organism evidence="5 6">
    <name type="scientific">Stephania japonica</name>
    <dbReference type="NCBI Taxonomy" id="461633"/>
    <lineage>
        <taxon>Eukaryota</taxon>
        <taxon>Viridiplantae</taxon>
        <taxon>Streptophyta</taxon>
        <taxon>Embryophyta</taxon>
        <taxon>Tracheophyta</taxon>
        <taxon>Spermatophyta</taxon>
        <taxon>Magnoliopsida</taxon>
        <taxon>Ranunculales</taxon>
        <taxon>Menispermaceae</taxon>
        <taxon>Menispermoideae</taxon>
        <taxon>Cissampelideae</taxon>
        <taxon>Stephania</taxon>
    </lineage>
</organism>
<dbReference type="InterPro" id="IPR013785">
    <property type="entry name" value="Aldolase_TIM"/>
</dbReference>
<feature type="domain" description="DUS-like FMN-binding" evidence="4">
    <location>
        <begin position="60"/>
        <end position="366"/>
    </location>
</feature>
<keyword evidence="2" id="KW-0521">NADP</keyword>
<dbReference type="CDD" id="cd02801">
    <property type="entry name" value="DUS_like_FMN"/>
    <property type="match status" value="1"/>
</dbReference>
<dbReference type="GO" id="GO:0017150">
    <property type="term" value="F:tRNA dihydrouridine synthase activity"/>
    <property type="evidence" value="ECO:0007669"/>
    <property type="project" value="InterPro"/>
</dbReference>
<dbReference type="NCBIfam" id="NF008774">
    <property type="entry name" value="PRK11815.1"/>
    <property type="match status" value="1"/>
</dbReference>
<evidence type="ECO:0000256" key="2">
    <source>
        <dbReference type="ARBA" id="ARBA00022857"/>
    </source>
</evidence>
<gene>
    <name evidence="5" type="ORF">Sjap_013084</name>
</gene>
<evidence type="ECO:0000256" key="3">
    <source>
        <dbReference type="ARBA" id="ARBA00022884"/>
    </source>
</evidence>
<dbReference type="InterPro" id="IPR035587">
    <property type="entry name" value="DUS-like_FMN-bd"/>
</dbReference>
<sequence length="436" mass="48377">MIKSAVHPLLASLLPPTYYSIPLKSPPSRSFNRFYCQSSSKNNNVKNSVQQPYFPPLFSVAPMMDWTDNHYRTLARLISKHAWLYTEMVVAETIVHQQDNLDRFLSFPREQHPIVLQIGGSNLNNLSKAAALANSYNYDAINLNCGCPSGKVAGHGCFGVRLMLNPTFVAEAMSAIAESCDAPVSVKCRIGVDDHDSYSELCDFVYKVASGSPTRHFIVHARKALLNGISPAANRKVPPLKYEYFFGLLRDFPSLQFTMNGGVTCINEVNAARRHGAHGVMVGRAAYNNPWRTLAFVDSSIYGASSINVSRRQVLEQFQLYGDSVLGMYGSNKPNIRQLIKPLLKIFHSEPNNGLWKRKAVTTLRHCKTVKAFLDETLDVIPDFVLDSIPEEMPSCCEHAFADLDSLLPSPYNIEKMSYYLCSTGGNGEGLTGAGY</sequence>
<dbReference type="PANTHER" id="PTHR42907">
    <property type="entry name" value="FMN-LINKED OXIDOREDUCTASES SUPERFAMILY PROTEIN"/>
    <property type="match status" value="1"/>
</dbReference>
<dbReference type="AlphaFoldDB" id="A0AAP0IZ78"/>
<evidence type="ECO:0000259" key="4">
    <source>
        <dbReference type="Pfam" id="PF01207"/>
    </source>
</evidence>
<evidence type="ECO:0000313" key="5">
    <source>
        <dbReference type="EMBL" id="KAK9123482.1"/>
    </source>
</evidence>
<keyword evidence="6" id="KW-1185">Reference proteome</keyword>